<evidence type="ECO:0000256" key="2">
    <source>
        <dbReference type="SAM" id="Phobius"/>
    </source>
</evidence>
<keyword evidence="2" id="KW-1133">Transmembrane helix</keyword>
<protein>
    <submittedName>
        <fullName evidence="3">Uncharacterized protein</fullName>
    </submittedName>
</protein>
<evidence type="ECO:0000256" key="1">
    <source>
        <dbReference type="SAM" id="MobiDB-lite"/>
    </source>
</evidence>
<evidence type="ECO:0000313" key="3">
    <source>
        <dbReference type="EMBL" id="OGG49379.1"/>
    </source>
</evidence>
<proteinExistence type="predicted"/>
<organism evidence="3 4">
    <name type="scientific">Candidatus Kaiserbacteria bacterium RIFCSPHIGHO2_01_FULL_54_36b</name>
    <dbReference type="NCBI Taxonomy" id="1798483"/>
    <lineage>
        <taxon>Bacteria</taxon>
        <taxon>Candidatus Kaiseribacteriota</taxon>
    </lineage>
</organism>
<reference evidence="3 4" key="1">
    <citation type="journal article" date="2016" name="Nat. Commun.">
        <title>Thousands of microbial genomes shed light on interconnected biogeochemical processes in an aquifer system.</title>
        <authorList>
            <person name="Anantharaman K."/>
            <person name="Brown C.T."/>
            <person name="Hug L.A."/>
            <person name="Sharon I."/>
            <person name="Castelle C.J."/>
            <person name="Probst A.J."/>
            <person name="Thomas B.C."/>
            <person name="Singh A."/>
            <person name="Wilkins M.J."/>
            <person name="Karaoz U."/>
            <person name="Brodie E.L."/>
            <person name="Williams K.H."/>
            <person name="Hubbard S.S."/>
            <person name="Banfield J.F."/>
        </authorList>
    </citation>
    <scope>NUCLEOTIDE SEQUENCE [LARGE SCALE GENOMIC DNA]</scope>
</reference>
<dbReference type="EMBL" id="MFKW01000075">
    <property type="protein sequence ID" value="OGG49379.1"/>
    <property type="molecule type" value="Genomic_DNA"/>
</dbReference>
<comment type="caution">
    <text evidence="3">The sequence shown here is derived from an EMBL/GenBank/DDBJ whole genome shotgun (WGS) entry which is preliminary data.</text>
</comment>
<gene>
    <name evidence="3" type="ORF">A2704_04355</name>
</gene>
<sequence>MKDQRGFIQIPLLIAILIGTIVIGGSTYVVTKGISKTPLVAIGEKKPATTSAIVATNSADTETVSPAETRQIKQTTTHPSTQPIQQQQSSGSGASASASSEAASTVTAIPTAEVASVKPQAPSDTERTILTATCAPDADVIKAGIPVTYTATITGGIEPYTFSWSEPSNTHVYPTALDMQSLRVRYKGNPETRTETESLTVVSADEQSATANCGVTVSAVPVEKSAYSDSACLAQKQSYLPEVDAAYLSWFDQWQVARTQLDPCYSSNPIPYCDKQMGALNVEWQEKISATMKSYQDKLTQCAPDQRKFGGVSSVVSSSY</sequence>
<feature type="region of interest" description="Disordered" evidence="1">
    <location>
        <begin position="72"/>
        <end position="104"/>
    </location>
</feature>
<dbReference type="AlphaFoldDB" id="A0A1F6CJH5"/>
<evidence type="ECO:0000313" key="4">
    <source>
        <dbReference type="Proteomes" id="UP000176445"/>
    </source>
</evidence>
<keyword evidence="2" id="KW-0472">Membrane</keyword>
<name>A0A1F6CJH5_9BACT</name>
<keyword evidence="2" id="KW-0812">Transmembrane</keyword>
<feature type="transmembrane region" description="Helical" evidence="2">
    <location>
        <begin position="12"/>
        <end position="30"/>
    </location>
</feature>
<accession>A0A1F6CJH5</accession>
<dbReference type="Proteomes" id="UP000176445">
    <property type="component" value="Unassembled WGS sequence"/>
</dbReference>
<feature type="compositionally biased region" description="Low complexity" evidence="1">
    <location>
        <begin position="74"/>
        <end position="104"/>
    </location>
</feature>